<gene>
    <name evidence="6" type="ORF">LARSCL_LOCUS47</name>
</gene>
<reference evidence="6 7" key="1">
    <citation type="submission" date="2024-04" db="EMBL/GenBank/DDBJ databases">
        <authorList>
            <person name="Rising A."/>
            <person name="Reimegard J."/>
            <person name="Sonavane S."/>
            <person name="Akerstrom W."/>
            <person name="Nylinder S."/>
            <person name="Hedman E."/>
            <person name="Kallberg Y."/>
        </authorList>
    </citation>
    <scope>NUCLEOTIDE SEQUENCE [LARGE SCALE GENOMIC DNA]</scope>
</reference>
<dbReference type="PRINTS" id="PR00722">
    <property type="entry name" value="CHYMOTRYPSIN"/>
</dbReference>
<evidence type="ECO:0000256" key="3">
    <source>
        <dbReference type="RuleBase" id="RU363034"/>
    </source>
</evidence>
<protein>
    <recommendedName>
        <fullName evidence="5">Peptidase S1 domain-containing protein</fullName>
    </recommendedName>
</protein>
<dbReference type="FunFam" id="2.40.10.10:FF:000002">
    <property type="entry name" value="Transmembrane protease serine"/>
    <property type="match status" value="1"/>
</dbReference>
<feature type="region of interest" description="Disordered" evidence="4">
    <location>
        <begin position="636"/>
        <end position="717"/>
    </location>
</feature>
<dbReference type="GO" id="GO:0004252">
    <property type="term" value="F:serine-type endopeptidase activity"/>
    <property type="evidence" value="ECO:0007669"/>
    <property type="project" value="InterPro"/>
</dbReference>
<feature type="domain" description="Peptidase S1" evidence="5">
    <location>
        <begin position="1330"/>
        <end position="1529"/>
    </location>
</feature>
<keyword evidence="3" id="KW-0645">Protease</keyword>
<dbReference type="Proteomes" id="UP001497382">
    <property type="component" value="Unassembled WGS sequence"/>
</dbReference>
<keyword evidence="3" id="KW-0378">Hydrolase</keyword>
<feature type="region of interest" description="Disordered" evidence="4">
    <location>
        <begin position="1065"/>
        <end position="1090"/>
    </location>
</feature>
<dbReference type="SUPFAM" id="SSF50494">
    <property type="entry name" value="Trypsin-like serine proteases"/>
    <property type="match status" value="1"/>
</dbReference>
<feature type="compositionally biased region" description="Low complexity" evidence="4">
    <location>
        <begin position="485"/>
        <end position="538"/>
    </location>
</feature>
<evidence type="ECO:0000256" key="1">
    <source>
        <dbReference type="ARBA" id="ARBA00023157"/>
    </source>
</evidence>
<feature type="compositionally biased region" description="Polar residues" evidence="4">
    <location>
        <begin position="318"/>
        <end position="331"/>
    </location>
</feature>
<dbReference type="SMART" id="SM00020">
    <property type="entry name" value="Tryp_SPc"/>
    <property type="match status" value="1"/>
</dbReference>
<feature type="compositionally biased region" description="Polar residues" evidence="4">
    <location>
        <begin position="539"/>
        <end position="549"/>
    </location>
</feature>
<dbReference type="Gene3D" id="2.40.10.10">
    <property type="entry name" value="Trypsin-like serine proteases"/>
    <property type="match status" value="3"/>
</dbReference>
<evidence type="ECO:0000259" key="5">
    <source>
        <dbReference type="PROSITE" id="PS50240"/>
    </source>
</evidence>
<comment type="caution">
    <text evidence="6">The sequence shown here is derived from an EMBL/GenBank/DDBJ whole genome shotgun (WGS) entry which is preliminary data.</text>
</comment>
<feature type="compositionally biased region" description="Polar residues" evidence="4">
    <location>
        <begin position="692"/>
        <end position="711"/>
    </location>
</feature>
<sequence>MVKWIARCARLVSVILCIVLSGIYSHPDIYRVRPKDGSRVIQPYSCRDPDTKEEGVCMFSWNCQRSNGTHLTYCMDRFYFGSCCRLPPGVYIATPPPESSNEVTETEESLRMKLRPSTHKTTSEPTSQKWTTEATTQEKKRPSSTRFTPKPTRASTTEFPPGLVTWRPTADSRSTRVPVKVKPTKLFSTKPLFASSTTETKTTDQPLSSSTSDVIIEVYTSTSSKVATPQSTAFAVSSSTSKSTTKAPLTSVTSVSRRRTRPTRPYGSTYPKRKTRPTRPYHNRNTTLSKVTQRKTRPTRPIDRPTTPVSTTEREATTSRPTIGTWSNILDRTTKPFSLKRTTPASLTRKPTPSSTTKITTPSSLTRKPTTSSTTKVTPPPTATKATTLFAATRTSISPTPIRLSSTTSRPPVRTTIKRRRPTRPHTVSTPSPSLAPKTTQSTTTRRTTPTTTRRTTQSPSTVEIIEIITFPPFPGATRKPATHRPPSTVSTVSETRRTTTLRPTTSTSTTEEPSTSSVSTTTSSTARPTTTELTSTTQKIIPSQDYTKDSTVAQTSTSDVILLATNQDDELASASTLNPDLELTTEQREDTTEQWFTTTLGTKHENLGRNPIVPHRPIHVLYDEHGNEIVNQEHFEESPPSKFGLTNSPTSPMTRKPPTTTSDKDIPSTADETSSQFEMTSTTVAPPAFSGVSNSTELVESTTEADTSKQTVEKSQETSTISEYTVSLERDLNETSTVFVTKETEMTTVTVPEFLNPTYSHTSDSGNVEITEYATNTNFSDDTEKSSVDTTLSKFEVSTASSAANTELITLSVSNFNETSDTTLDSKPTTSHTEDIQKLTTVYGMNNPVLTTTVATHNVGASEATIHGDHWMDDLYDYYDYYLDPFYEHNIHISESKPNKSAEVPLETINNHKITLSPIGTFDALVQEKNPPSSNSRPSGETLHTENSFETTSSLDLTTSVPLKDDSQTSRPTIPNEIKTHSKVTPGPIRKRPQKPFLPSIPQERPSIKKPSKQPVIVPSTENAKESTTMDFVSENIELTTYQPIPDSIINVIKTTIVTIDNHRPPVLDNSSPSLPPSPVYKPVNDTENKEGATENFIMETTVDPDKFSMPDIVYDSTEEIKQNATDSTNIYPIDNSINDVKETTLDASTHIPTIRYPFPTILMKHTTKRPVITESPNKFQTQFDTDTTHTIFKDPTTHFRPEVTVTTHTSLVEDISKPIPEDTSSFNDITFSETAKIPVEEVASTSPIFDKSTGTPQQTQSTSIINEDVTSTLQETDSSTSNKADVTITTTPFTTTTEIPYTSTEIDLASADYREVCGKPIPGPMGRIVDGGNSYFGEWPWVVSLRQWKANSFKHKCGATLLNEFWAITAAHCVENVPLTDILLRMGEYDITHENEPLPFVERRVQIIASHPQFDRRTFEYDLALLRFYEPVEVSLPIITNKQCESMYKQAGFVEDIPDIFICAGYVNGGKDSCEGDSGGPMVLQESDGRWILAGVISWGIGCAMPNQPGVYTRITKFSEWINQIIIF</sequence>
<proteinExistence type="inferred from homology"/>
<feature type="compositionally biased region" description="Low complexity" evidence="4">
    <location>
        <begin position="235"/>
        <end position="255"/>
    </location>
</feature>
<feature type="compositionally biased region" description="Low complexity" evidence="4">
    <location>
        <begin position="346"/>
        <end position="395"/>
    </location>
</feature>
<feature type="compositionally biased region" description="Polar residues" evidence="4">
    <location>
        <begin position="119"/>
        <end position="135"/>
    </location>
</feature>
<comment type="similarity">
    <text evidence="2">Belongs to the peptidase S1 family. CLIP subfamily.</text>
</comment>
<dbReference type="Pfam" id="PF00089">
    <property type="entry name" value="Trypsin"/>
    <property type="match status" value="1"/>
</dbReference>
<keyword evidence="7" id="KW-1185">Reference proteome</keyword>
<feature type="compositionally biased region" description="Low complexity" evidence="4">
    <location>
        <begin position="439"/>
        <end position="469"/>
    </location>
</feature>
<evidence type="ECO:0000256" key="2">
    <source>
        <dbReference type="ARBA" id="ARBA00024195"/>
    </source>
</evidence>
<feature type="compositionally biased region" description="Basic residues" evidence="4">
    <location>
        <begin position="271"/>
        <end position="282"/>
    </location>
</feature>
<dbReference type="InterPro" id="IPR018114">
    <property type="entry name" value="TRYPSIN_HIS"/>
</dbReference>
<dbReference type="PROSITE" id="PS00134">
    <property type="entry name" value="TRYPSIN_HIS"/>
    <property type="match status" value="1"/>
</dbReference>
<dbReference type="EMBL" id="CAXIEN010000001">
    <property type="protein sequence ID" value="CAL1260800.1"/>
    <property type="molecule type" value="Genomic_DNA"/>
</dbReference>
<dbReference type="InterPro" id="IPR001314">
    <property type="entry name" value="Peptidase_S1A"/>
</dbReference>
<accession>A0AAV1YPF7</accession>
<dbReference type="PROSITE" id="PS50240">
    <property type="entry name" value="TRYPSIN_DOM"/>
    <property type="match status" value="1"/>
</dbReference>
<dbReference type="CDD" id="cd00190">
    <property type="entry name" value="Tryp_SPc"/>
    <property type="match status" value="1"/>
</dbReference>
<dbReference type="InterPro" id="IPR043504">
    <property type="entry name" value="Peptidase_S1_PA_chymotrypsin"/>
</dbReference>
<dbReference type="InterPro" id="IPR001254">
    <property type="entry name" value="Trypsin_dom"/>
</dbReference>
<keyword evidence="1" id="KW-1015">Disulfide bond</keyword>
<feature type="compositionally biased region" description="Low complexity" evidence="4">
    <location>
        <begin position="405"/>
        <end position="415"/>
    </location>
</feature>
<dbReference type="InterPro" id="IPR009003">
    <property type="entry name" value="Peptidase_S1_PA"/>
</dbReference>
<dbReference type="PANTHER" id="PTHR24253">
    <property type="entry name" value="TRANSMEMBRANE PROTEASE SERINE"/>
    <property type="match status" value="1"/>
</dbReference>
<feature type="compositionally biased region" description="Polar residues" evidence="4">
    <location>
        <begin position="671"/>
        <end position="685"/>
    </location>
</feature>
<keyword evidence="3" id="KW-0720">Serine protease</keyword>
<evidence type="ECO:0000313" key="7">
    <source>
        <dbReference type="Proteomes" id="UP001497382"/>
    </source>
</evidence>
<dbReference type="GO" id="GO:0006508">
    <property type="term" value="P:proteolysis"/>
    <property type="evidence" value="ECO:0007669"/>
    <property type="project" value="UniProtKB-KW"/>
</dbReference>
<dbReference type="InterPro" id="IPR033116">
    <property type="entry name" value="TRYPSIN_SER"/>
</dbReference>
<dbReference type="PROSITE" id="PS00135">
    <property type="entry name" value="TRYPSIN_SER"/>
    <property type="match status" value="1"/>
</dbReference>
<feature type="region of interest" description="Disordered" evidence="4">
    <location>
        <begin position="235"/>
        <end position="549"/>
    </location>
</feature>
<dbReference type="PANTHER" id="PTHR24253:SF88">
    <property type="entry name" value="NOTOPLEURAL, ISOFORM A"/>
    <property type="match status" value="1"/>
</dbReference>
<feature type="compositionally biased region" description="Polar residues" evidence="4">
    <location>
        <begin position="645"/>
        <end position="662"/>
    </location>
</feature>
<evidence type="ECO:0000256" key="4">
    <source>
        <dbReference type="SAM" id="MobiDB-lite"/>
    </source>
</evidence>
<feature type="region of interest" description="Disordered" evidence="4">
    <location>
        <begin position="927"/>
        <end position="1016"/>
    </location>
</feature>
<feature type="region of interest" description="Disordered" evidence="4">
    <location>
        <begin position="95"/>
        <end position="177"/>
    </location>
</feature>
<name>A0AAV1YPF7_9ARAC</name>
<feature type="compositionally biased region" description="Polar residues" evidence="4">
    <location>
        <begin position="931"/>
        <end position="940"/>
    </location>
</feature>
<feature type="compositionally biased region" description="Polar residues" evidence="4">
    <location>
        <begin position="946"/>
        <end position="962"/>
    </location>
</feature>
<organism evidence="6 7">
    <name type="scientific">Larinioides sclopetarius</name>
    <dbReference type="NCBI Taxonomy" id="280406"/>
    <lineage>
        <taxon>Eukaryota</taxon>
        <taxon>Metazoa</taxon>
        <taxon>Ecdysozoa</taxon>
        <taxon>Arthropoda</taxon>
        <taxon>Chelicerata</taxon>
        <taxon>Arachnida</taxon>
        <taxon>Araneae</taxon>
        <taxon>Araneomorphae</taxon>
        <taxon>Entelegynae</taxon>
        <taxon>Araneoidea</taxon>
        <taxon>Araneidae</taxon>
        <taxon>Larinioides</taxon>
    </lineage>
</organism>
<evidence type="ECO:0000313" key="6">
    <source>
        <dbReference type="EMBL" id="CAL1260800.1"/>
    </source>
</evidence>